<dbReference type="EMBL" id="GBRH01262040">
    <property type="protein sequence ID" value="JAD35855.1"/>
    <property type="molecule type" value="Transcribed_RNA"/>
</dbReference>
<organism evidence="2">
    <name type="scientific">Arundo donax</name>
    <name type="common">Giant reed</name>
    <name type="synonym">Donax arundinaceus</name>
    <dbReference type="NCBI Taxonomy" id="35708"/>
    <lineage>
        <taxon>Eukaryota</taxon>
        <taxon>Viridiplantae</taxon>
        <taxon>Streptophyta</taxon>
        <taxon>Embryophyta</taxon>
        <taxon>Tracheophyta</taxon>
        <taxon>Spermatophyta</taxon>
        <taxon>Magnoliopsida</taxon>
        <taxon>Liliopsida</taxon>
        <taxon>Poales</taxon>
        <taxon>Poaceae</taxon>
        <taxon>PACMAD clade</taxon>
        <taxon>Arundinoideae</taxon>
        <taxon>Arundineae</taxon>
        <taxon>Arundo</taxon>
    </lineage>
</organism>
<proteinExistence type="predicted"/>
<evidence type="ECO:0000256" key="1">
    <source>
        <dbReference type="SAM" id="MobiDB-lite"/>
    </source>
</evidence>
<accession>A0A0A8ZGI6</accession>
<evidence type="ECO:0000313" key="2">
    <source>
        <dbReference type="EMBL" id="JAD35855.1"/>
    </source>
</evidence>
<sequence length="24" mass="2509">MLFGCSGASEVVGAGRSTRRPELQ</sequence>
<dbReference type="AlphaFoldDB" id="A0A0A8ZGI6"/>
<protein>
    <submittedName>
        <fullName evidence="2">Uncharacterized protein</fullName>
    </submittedName>
</protein>
<reference evidence="2" key="2">
    <citation type="journal article" date="2015" name="Data Brief">
        <title>Shoot transcriptome of the giant reed, Arundo donax.</title>
        <authorList>
            <person name="Barrero R.A."/>
            <person name="Guerrero F.D."/>
            <person name="Moolhuijzen P."/>
            <person name="Goolsby J.A."/>
            <person name="Tidwell J."/>
            <person name="Bellgard S.E."/>
            <person name="Bellgard M.I."/>
        </authorList>
    </citation>
    <scope>NUCLEOTIDE SEQUENCE</scope>
    <source>
        <tissue evidence="2">Shoot tissue taken approximately 20 cm above the soil surface</tissue>
    </source>
</reference>
<reference evidence="2" key="1">
    <citation type="submission" date="2014-09" db="EMBL/GenBank/DDBJ databases">
        <authorList>
            <person name="Magalhaes I.L.F."/>
            <person name="Oliveira U."/>
            <person name="Santos F.R."/>
            <person name="Vidigal T.H.D.A."/>
            <person name="Brescovit A.D."/>
            <person name="Santos A.J."/>
        </authorList>
    </citation>
    <scope>NUCLEOTIDE SEQUENCE</scope>
    <source>
        <tissue evidence="2">Shoot tissue taken approximately 20 cm above the soil surface</tissue>
    </source>
</reference>
<feature type="region of interest" description="Disordered" evidence="1">
    <location>
        <begin position="1"/>
        <end position="24"/>
    </location>
</feature>
<name>A0A0A8ZGI6_ARUDO</name>